<dbReference type="Pfam" id="PF00005">
    <property type="entry name" value="ABC_tran"/>
    <property type="match status" value="2"/>
</dbReference>
<evidence type="ECO:0000256" key="2">
    <source>
        <dbReference type="ARBA" id="ARBA00022448"/>
    </source>
</evidence>
<keyword evidence="7 11" id="KW-0067">ATP-binding</keyword>
<dbReference type="PANTHER" id="PTHR43790:SF9">
    <property type="entry name" value="GALACTOFURANOSE TRANSPORTER ATP-BINDING PROTEIN YTFR"/>
    <property type="match status" value="1"/>
</dbReference>
<dbReference type="SMART" id="SM00382">
    <property type="entry name" value="AAA"/>
    <property type="match status" value="2"/>
</dbReference>
<keyword evidence="6" id="KW-0547">Nucleotide-binding</keyword>
<dbReference type="InterPro" id="IPR003439">
    <property type="entry name" value="ABC_transporter-like_ATP-bd"/>
</dbReference>
<evidence type="ECO:0000256" key="1">
    <source>
        <dbReference type="ARBA" id="ARBA00004651"/>
    </source>
</evidence>
<dbReference type="GO" id="GO:0016887">
    <property type="term" value="F:ATP hydrolysis activity"/>
    <property type="evidence" value="ECO:0007669"/>
    <property type="project" value="InterPro"/>
</dbReference>
<evidence type="ECO:0000256" key="5">
    <source>
        <dbReference type="ARBA" id="ARBA00022737"/>
    </source>
</evidence>
<name>A0A7H8XKM0_9ACTN</name>
<feature type="domain" description="ABC transporter" evidence="10">
    <location>
        <begin position="253"/>
        <end position="496"/>
    </location>
</feature>
<dbReference type="GO" id="GO:0022857">
    <property type="term" value="F:transmembrane transporter activity"/>
    <property type="evidence" value="ECO:0007669"/>
    <property type="project" value="InterPro"/>
</dbReference>
<dbReference type="CDD" id="cd03216">
    <property type="entry name" value="ABC_Carb_Monos_I"/>
    <property type="match status" value="1"/>
</dbReference>
<evidence type="ECO:0000256" key="8">
    <source>
        <dbReference type="ARBA" id="ARBA00022989"/>
    </source>
</evidence>
<comment type="subcellular location">
    <subcellularLocation>
        <location evidence="1">Cell membrane</location>
        <topology evidence="1">Multi-pass membrane protein</topology>
    </subcellularLocation>
</comment>
<evidence type="ECO:0000256" key="7">
    <source>
        <dbReference type="ARBA" id="ARBA00022840"/>
    </source>
</evidence>
<dbReference type="EMBL" id="CP058322">
    <property type="protein sequence ID" value="QLD25623.1"/>
    <property type="molecule type" value="Genomic_DNA"/>
</dbReference>
<evidence type="ECO:0000259" key="10">
    <source>
        <dbReference type="PROSITE" id="PS50893"/>
    </source>
</evidence>
<dbReference type="GeneID" id="301312281"/>
<evidence type="ECO:0000313" key="12">
    <source>
        <dbReference type="Proteomes" id="UP000509335"/>
    </source>
</evidence>
<keyword evidence="8" id="KW-1133">Transmembrane helix</keyword>
<dbReference type="GO" id="GO:0005886">
    <property type="term" value="C:plasma membrane"/>
    <property type="evidence" value="ECO:0007669"/>
    <property type="project" value="UniProtKB-SubCell"/>
</dbReference>
<dbReference type="CDD" id="cd03215">
    <property type="entry name" value="ABC_Carb_Monos_II"/>
    <property type="match status" value="1"/>
</dbReference>
<evidence type="ECO:0000256" key="9">
    <source>
        <dbReference type="ARBA" id="ARBA00023136"/>
    </source>
</evidence>
<dbReference type="Pfam" id="PF02653">
    <property type="entry name" value="BPD_transp_2"/>
    <property type="match status" value="1"/>
</dbReference>
<protein>
    <submittedName>
        <fullName evidence="11">ATP-binding cassette domain-containing protein</fullName>
    </submittedName>
</protein>
<dbReference type="SUPFAM" id="SSF52540">
    <property type="entry name" value="P-loop containing nucleoside triphosphate hydrolases"/>
    <property type="match status" value="2"/>
</dbReference>
<dbReference type="KEGG" id="mcab:HXZ27_16550"/>
<gene>
    <name evidence="11" type="ORF">HXZ27_16550</name>
</gene>
<dbReference type="Proteomes" id="UP000509335">
    <property type="component" value="Chromosome"/>
</dbReference>
<proteinExistence type="predicted"/>
<organism evidence="11 12">
    <name type="scientific">Micromonospora carbonacea</name>
    <dbReference type="NCBI Taxonomy" id="47853"/>
    <lineage>
        <taxon>Bacteria</taxon>
        <taxon>Bacillati</taxon>
        <taxon>Actinomycetota</taxon>
        <taxon>Actinomycetes</taxon>
        <taxon>Micromonosporales</taxon>
        <taxon>Micromonosporaceae</taxon>
        <taxon>Micromonospora</taxon>
    </lineage>
</organism>
<keyword evidence="3" id="KW-1003">Cell membrane</keyword>
<keyword evidence="2" id="KW-0813">Transport</keyword>
<feature type="domain" description="ABC transporter" evidence="10">
    <location>
        <begin position="9"/>
        <end position="242"/>
    </location>
</feature>
<evidence type="ECO:0000256" key="6">
    <source>
        <dbReference type="ARBA" id="ARBA00022741"/>
    </source>
</evidence>
<dbReference type="PROSITE" id="PS00211">
    <property type="entry name" value="ABC_TRANSPORTER_1"/>
    <property type="match status" value="1"/>
</dbReference>
<reference evidence="11 12" key="1">
    <citation type="submission" date="2020-07" db="EMBL/GenBank/DDBJ databases">
        <title>A bifunctional nitrone conjugated secondary metabolite targeting the ribosome.</title>
        <authorList>
            <person name="Limbrick E.M."/>
            <person name="Graf M."/>
            <person name="Derewacz D.K."/>
            <person name="Nguyen F."/>
            <person name="Spraggins J.M."/>
            <person name="Wieland M."/>
            <person name="Ynigez-Gutierrez A.E."/>
            <person name="Reisman B.J."/>
            <person name="Zinshteyn B."/>
            <person name="McCulloch K."/>
            <person name="Iverson T.M."/>
            <person name="Green R."/>
            <person name="Wilson D.N."/>
            <person name="Bachmann B.O."/>
        </authorList>
    </citation>
    <scope>NUCLEOTIDE SEQUENCE [LARGE SCALE GENOMIC DNA]</scope>
    <source>
        <strain evidence="12">aurantiaca</strain>
    </source>
</reference>
<dbReference type="InterPro" id="IPR001851">
    <property type="entry name" value="ABC_transp_permease"/>
</dbReference>
<accession>A0A7H8XKM0</accession>
<dbReference type="GO" id="GO:0005524">
    <property type="term" value="F:ATP binding"/>
    <property type="evidence" value="ECO:0007669"/>
    <property type="project" value="UniProtKB-KW"/>
</dbReference>
<evidence type="ECO:0000313" key="11">
    <source>
        <dbReference type="EMBL" id="QLD25623.1"/>
    </source>
</evidence>
<sequence>MTTVRDAALTLTGIVKQYPGVRALDGVDLAVSPGQVHAVLGENGAGKSTLVGVAAGSVTPDEGRISIGGRDYPALTPALARENGLALVYQTPALAGGLTVAESMLVLLPEQVRPRVGAASAWTAAHLRGLGLDIDADRLVSELTMREAHLVEIAAALATDPRVLVLDEPTEALGPDETAWLFDRIRQLVAAGTAVVYITHRIPEIREIAQTLTVLRDGRVVGGGTVAAHTDEQIVELIVGRSLDTTFPAKPDLAGAPVVLATEGLRGAGFADLTLRVSAGEIVGFAGVEGNGQRQALRALAGLVRSHGRVTVAGRPVALTGPAAAAGRGVTFLSGERLREAVFGDLSIRENVDALALPRVSLLRTLLVPARERALVAPAVGALRVKAASLETPVNTLSGGNQQKVLLARASIGRPAVLLVEDPTQGVDAGARLEIYRVLRELAGQGTAVVVLSTDAVELEGLCDRVLVFSRGRVHAELSAATLSERDITGAAVLATEQAVAAPAAGPRPGPRRRLLGGESQAALMLLLTVVLGAVTAARAPAFLSSLSVGQLLLAAASLALVSLGQLVVVMTGGIDLSVGSVVALSVVAVSFFGAGPPALFAVGALVALAAGAAVGLLNGVLVTRVNLPPVVATLITSIGVVGLAQLLRPLPGGQAGDTLLAALGTTVAGVPVVFVVVVLVGVAGHLLLRRARAGRALRATGSDALSASRMGVATVPTRLLAYLLGGTLAAGGGLALYAQTGIGDASTGQALTLASVTAVVLAGASVFGGNGSALATLATALFLQTITSSLSFLSVSLAWQYWIQGSFVVAAALVPLLRGRRRRRGLLALGTA</sequence>
<dbReference type="Gene3D" id="3.40.50.300">
    <property type="entry name" value="P-loop containing nucleotide triphosphate hydrolases"/>
    <property type="match status" value="2"/>
</dbReference>
<dbReference type="PROSITE" id="PS50893">
    <property type="entry name" value="ABC_TRANSPORTER_2"/>
    <property type="match status" value="2"/>
</dbReference>
<dbReference type="InterPro" id="IPR017871">
    <property type="entry name" value="ABC_transporter-like_CS"/>
</dbReference>
<dbReference type="RefSeq" id="WP_178065005.1">
    <property type="nucleotide sequence ID" value="NZ_JBICTT010000007.1"/>
</dbReference>
<evidence type="ECO:0000256" key="4">
    <source>
        <dbReference type="ARBA" id="ARBA00022692"/>
    </source>
</evidence>
<keyword evidence="9" id="KW-0472">Membrane</keyword>
<dbReference type="InterPro" id="IPR050107">
    <property type="entry name" value="ABC_carbohydrate_import_ATPase"/>
</dbReference>
<keyword evidence="4" id="KW-0812">Transmembrane</keyword>
<evidence type="ECO:0000256" key="3">
    <source>
        <dbReference type="ARBA" id="ARBA00022475"/>
    </source>
</evidence>
<dbReference type="AlphaFoldDB" id="A0A7H8XKM0"/>
<dbReference type="InterPro" id="IPR027417">
    <property type="entry name" value="P-loop_NTPase"/>
</dbReference>
<keyword evidence="5" id="KW-0677">Repeat</keyword>
<dbReference type="InterPro" id="IPR003593">
    <property type="entry name" value="AAA+_ATPase"/>
</dbReference>
<dbReference type="PANTHER" id="PTHR43790">
    <property type="entry name" value="CARBOHYDRATE TRANSPORT ATP-BINDING PROTEIN MG119-RELATED"/>
    <property type="match status" value="1"/>
</dbReference>